<evidence type="ECO:0000259" key="1">
    <source>
        <dbReference type="Pfam" id="PF12680"/>
    </source>
</evidence>
<dbReference type="Pfam" id="PF12680">
    <property type="entry name" value="SnoaL_2"/>
    <property type="match status" value="1"/>
</dbReference>
<dbReference type="SUPFAM" id="SSF54427">
    <property type="entry name" value="NTF2-like"/>
    <property type="match status" value="1"/>
</dbReference>
<protein>
    <submittedName>
        <fullName evidence="2">Nuclear transport factor 2 family protein</fullName>
    </submittedName>
</protein>
<dbReference type="AlphaFoldDB" id="A0A372IMD7"/>
<gene>
    <name evidence="2" type="ORF">D0Y96_15995</name>
</gene>
<dbReference type="InterPro" id="IPR032710">
    <property type="entry name" value="NTF2-like_dom_sf"/>
</dbReference>
<reference evidence="2 3" key="1">
    <citation type="submission" date="2018-08" db="EMBL/GenBank/DDBJ databases">
        <title>Acidipila sp. 4G-K13, an acidobacterium isolated from forest soil.</title>
        <authorList>
            <person name="Gao Z.-H."/>
            <person name="Qiu L.-H."/>
        </authorList>
    </citation>
    <scope>NUCLEOTIDE SEQUENCE [LARGE SCALE GENOMIC DNA]</scope>
    <source>
        <strain evidence="2 3">4G-K13</strain>
    </source>
</reference>
<proteinExistence type="predicted"/>
<dbReference type="EMBL" id="QVQT01000005">
    <property type="protein sequence ID" value="RFU15919.1"/>
    <property type="molecule type" value="Genomic_DNA"/>
</dbReference>
<organism evidence="2 3">
    <name type="scientific">Paracidobacterium acidisoli</name>
    <dbReference type="NCBI Taxonomy" id="2303751"/>
    <lineage>
        <taxon>Bacteria</taxon>
        <taxon>Pseudomonadati</taxon>
        <taxon>Acidobacteriota</taxon>
        <taxon>Terriglobia</taxon>
        <taxon>Terriglobales</taxon>
        <taxon>Acidobacteriaceae</taxon>
        <taxon>Paracidobacterium</taxon>
    </lineage>
</organism>
<sequence>MFPMKLLDLRSSLCFFAAAAICLPTVLAQTLPLPPMVRQATPQKVVQEHLAAFSSCDWKRLMQQFPENVEFFAPQGVTVRGRKALGEMFAKVVKPPSEGGTCGLKITPEHIFVVGNVINVQWRADAPFLAEPYRGADAYETKDGLMAAQVTTFDATQLKMKH</sequence>
<name>A0A372IMD7_9BACT</name>
<dbReference type="Gene3D" id="3.10.450.50">
    <property type="match status" value="1"/>
</dbReference>
<evidence type="ECO:0000313" key="3">
    <source>
        <dbReference type="Proteomes" id="UP000264702"/>
    </source>
</evidence>
<feature type="domain" description="SnoaL-like" evidence="1">
    <location>
        <begin position="46"/>
        <end position="147"/>
    </location>
</feature>
<evidence type="ECO:0000313" key="2">
    <source>
        <dbReference type="EMBL" id="RFU15919.1"/>
    </source>
</evidence>
<dbReference type="Proteomes" id="UP000264702">
    <property type="component" value="Unassembled WGS sequence"/>
</dbReference>
<keyword evidence="3" id="KW-1185">Reference proteome</keyword>
<comment type="caution">
    <text evidence="2">The sequence shown here is derived from an EMBL/GenBank/DDBJ whole genome shotgun (WGS) entry which is preliminary data.</text>
</comment>
<dbReference type="InterPro" id="IPR037401">
    <property type="entry name" value="SnoaL-like"/>
</dbReference>
<accession>A0A372IMD7</accession>